<evidence type="ECO:0000256" key="1">
    <source>
        <dbReference type="SAM" id="MobiDB-lite"/>
    </source>
</evidence>
<feature type="region of interest" description="Disordered" evidence="1">
    <location>
        <begin position="194"/>
        <end position="215"/>
    </location>
</feature>
<protein>
    <submittedName>
        <fullName evidence="2">Uncharacterized protein</fullName>
    </submittedName>
</protein>
<evidence type="ECO:0000313" key="2">
    <source>
        <dbReference type="EMBL" id="GAQ89756.1"/>
    </source>
</evidence>
<proteinExistence type="predicted"/>
<dbReference type="EMBL" id="DF237507">
    <property type="protein sequence ID" value="GAQ89756.1"/>
    <property type="molecule type" value="Genomic_DNA"/>
</dbReference>
<gene>
    <name evidence="2" type="ORF">KFL_005580080</name>
</gene>
<name>A0A0U9HTM8_KLENI</name>
<keyword evidence="3" id="KW-1185">Reference proteome</keyword>
<dbReference type="AlphaFoldDB" id="A0A0U9HTM8"/>
<accession>A0A0U9HTM8</accession>
<evidence type="ECO:0000313" key="3">
    <source>
        <dbReference type="Proteomes" id="UP000054558"/>
    </source>
</evidence>
<reference evidence="2 3" key="1">
    <citation type="journal article" date="2014" name="Nat. Commun.">
        <title>Klebsormidium flaccidum genome reveals primary factors for plant terrestrial adaptation.</title>
        <authorList>
            <person name="Hori K."/>
            <person name="Maruyama F."/>
            <person name="Fujisawa T."/>
            <person name="Togashi T."/>
            <person name="Yamamoto N."/>
            <person name="Seo M."/>
            <person name="Sato S."/>
            <person name="Yamada T."/>
            <person name="Mori H."/>
            <person name="Tajima N."/>
            <person name="Moriyama T."/>
            <person name="Ikeuchi M."/>
            <person name="Watanabe M."/>
            <person name="Wada H."/>
            <person name="Kobayashi K."/>
            <person name="Saito M."/>
            <person name="Masuda T."/>
            <person name="Sasaki-Sekimoto Y."/>
            <person name="Mashiguchi K."/>
            <person name="Awai K."/>
            <person name="Shimojima M."/>
            <person name="Masuda S."/>
            <person name="Iwai M."/>
            <person name="Nobusawa T."/>
            <person name="Narise T."/>
            <person name="Kondo S."/>
            <person name="Saito H."/>
            <person name="Sato R."/>
            <person name="Murakawa M."/>
            <person name="Ihara Y."/>
            <person name="Oshima-Yamada Y."/>
            <person name="Ohtaka K."/>
            <person name="Satoh M."/>
            <person name="Sonobe K."/>
            <person name="Ishii M."/>
            <person name="Ohtani R."/>
            <person name="Kanamori-Sato M."/>
            <person name="Honoki R."/>
            <person name="Miyazaki D."/>
            <person name="Mochizuki H."/>
            <person name="Umetsu J."/>
            <person name="Higashi K."/>
            <person name="Shibata D."/>
            <person name="Kamiya Y."/>
            <person name="Sato N."/>
            <person name="Nakamura Y."/>
            <person name="Tabata S."/>
            <person name="Ida S."/>
            <person name="Kurokawa K."/>
            <person name="Ohta H."/>
        </authorList>
    </citation>
    <scope>NUCLEOTIDE SEQUENCE [LARGE SCALE GENOMIC DNA]</scope>
    <source>
        <strain evidence="2 3">NIES-2285</strain>
    </source>
</reference>
<dbReference type="Proteomes" id="UP000054558">
    <property type="component" value="Unassembled WGS sequence"/>
</dbReference>
<organism evidence="2 3">
    <name type="scientific">Klebsormidium nitens</name>
    <name type="common">Green alga</name>
    <name type="synonym">Ulothrix nitens</name>
    <dbReference type="NCBI Taxonomy" id="105231"/>
    <lineage>
        <taxon>Eukaryota</taxon>
        <taxon>Viridiplantae</taxon>
        <taxon>Streptophyta</taxon>
        <taxon>Klebsormidiophyceae</taxon>
        <taxon>Klebsormidiales</taxon>
        <taxon>Klebsormidiaceae</taxon>
        <taxon>Klebsormidium</taxon>
    </lineage>
</organism>
<sequence>MRRESFKRGRIRVCSSVFSFPLGGSPINPKPKEWYTQIVYDNRPLAHPTGVRGSGEAAYALCPKRTNFSYETGKCGRPRCPGGRARARASARGDESFFDPDWVVPVRNGGGLRGGVGPVRGDVSQDWGDVSGDGEGDVRVAGSLGVDQCGSEVCKEEWLPARRPDVEDSEACRSGALLVGEINESEDYDWEFVNGGDGKSDAGSAVESDGSWGWL</sequence>